<reference evidence="2 4" key="1">
    <citation type="submission" date="2018-06" db="EMBL/GenBank/DDBJ databases">
        <authorList>
            <consortium name="Pathogen Informatics"/>
            <person name="Doyle S."/>
        </authorList>
    </citation>
    <scope>NUCLEOTIDE SEQUENCE [LARGE SCALE GENOMIC DNA]</scope>
    <source>
        <strain evidence="2 4">NCTC13830</strain>
    </source>
</reference>
<accession>A0A5F1AYH8</accession>
<feature type="transmembrane region" description="Helical" evidence="1">
    <location>
        <begin position="104"/>
        <end position="125"/>
    </location>
</feature>
<organism evidence="2 4">
    <name type="scientific">Staphylococcus petrasii</name>
    <dbReference type="NCBI Taxonomy" id="1276936"/>
    <lineage>
        <taxon>Bacteria</taxon>
        <taxon>Bacillati</taxon>
        <taxon>Bacillota</taxon>
        <taxon>Bacilli</taxon>
        <taxon>Bacillales</taxon>
        <taxon>Staphylococcaceae</taxon>
        <taxon>Staphylococcus</taxon>
    </lineage>
</organism>
<evidence type="ECO:0000256" key="1">
    <source>
        <dbReference type="SAM" id="Phobius"/>
    </source>
</evidence>
<reference evidence="3 5" key="2">
    <citation type="submission" date="2019-04" db="EMBL/GenBank/DDBJ databases">
        <title>Genomic characterization of Staphylococcus petrasii strains.</title>
        <authorList>
            <person name="Vrbovska V."/>
            <person name="Kovarovic V."/>
            <person name="Maslanova I."/>
            <person name="Indrakova A."/>
            <person name="Petras P."/>
            <person name="Sedo O."/>
            <person name="Svec P."/>
            <person name="Fisarova L."/>
            <person name="Sedlacek I."/>
            <person name="Doskar J."/>
            <person name="Pantucek R."/>
        </authorList>
    </citation>
    <scope>NUCLEOTIDE SEQUENCE [LARGE SCALE GENOMIC DNA]</scope>
    <source>
        <strain evidence="3 5">P5404</strain>
    </source>
</reference>
<dbReference type="AlphaFoldDB" id="A0A380FY44"/>
<keyword evidence="1" id="KW-0812">Transmembrane</keyword>
<sequence>MHKIDLNHNRLNLSKFIAIQIVVILFAILLTYKWAFSFTKVIEQSFLTNIVFGLLGFGIVLAIHELIHRFSFYVFSKGEKPHFKYKKGILLIHISKKYFNKWQFCTIMLAPAIMITAALMVLFSFYSYSSIIFMLSIHIGYCLLDLYLVGIVLINKFKYVQATDEGLYMYHYQPFQAQNDYE</sequence>
<name>A0A380FY44_9STAP</name>
<dbReference type="RefSeq" id="WP_103298588.1">
    <property type="nucleotide sequence ID" value="NZ_AP040368.1"/>
</dbReference>
<dbReference type="Proteomes" id="UP000297598">
    <property type="component" value="Unassembled WGS sequence"/>
</dbReference>
<evidence type="ECO:0000313" key="5">
    <source>
        <dbReference type="Proteomes" id="UP000297598"/>
    </source>
</evidence>
<feature type="transmembrane region" description="Helical" evidence="1">
    <location>
        <begin position="12"/>
        <end position="34"/>
    </location>
</feature>
<dbReference type="Pfam" id="PF11667">
    <property type="entry name" value="DUF3267"/>
    <property type="match status" value="1"/>
</dbReference>
<keyword evidence="1" id="KW-1133">Transmembrane helix</keyword>
<dbReference type="OrthoDB" id="2402052at2"/>
<gene>
    <name evidence="3" type="ORF">BJR09_10755</name>
    <name evidence="2" type="ORF">NCTC13830_01180</name>
</gene>
<dbReference type="InterPro" id="IPR021683">
    <property type="entry name" value="DUF3267"/>
</dbReference>
<feature type="transmembrane region" description="Helical" evidence="1">
    <location>
        <begin position="46"/>
        <end position="67"/>
    </location>
</feature>
<dbReference type="GeneID" id="48901809"/>
<evidence type="ECO:0000313" key="4">
    <source>
        <dbReference type="Proteomes" id="UP000254047"/>
    </source>
</evidence>
<accession>A0A380FY44</accession>
<dbReference type="Proteomes" id="UP000254047">
    <property type="component" value="Unassembled WGS sequence"/>
</dbReference>
<proteinExistence type="predicted"/>
<evidence type="ECO:0000313" key="2">
    <source>
        <dbReference type="EMBL" id="SUM43784.1"/>
    </source>
</evidence>
<dbReference type="EMBL" id="SRLS01000019">
    <property type="protein sequence ID" value="TGE15732.1"/>
    <property type="molecule type" value="Genomic_DNA"/>
</dbReference>
<evidence type="ECO:0000313" key="3">
    <source>
        <dbReference type="EMBL" id="TGE15732.1"/>
    </source>
</evidence>
<keyword evidence="1" id="KW-0472">Membrane</keyword>
<keyword evidence="5" id="KW-1185">Reference proteome</keyword>
<feature type="transmembrane region" description="Helical" evidence="1">
    <location>
        <begin position="131"/>
        <end position="154"/>
    </location>
</feature>
<protein>
    <submittedName>
        <fullName evidence="3">DUF3267 domain-containing protein</fullName>
    </submittedName>
    <submittedName>
        <fullName evidence="2">Permease</fullName>
    </submittedName>
</protein>
<dbReference type="EMBL" id="UHDO01000001">
    <property type="protein sequence ID" value="SUM43784.1"/>
    <property type="molecule type" value="Genomic_DNA"/>
</dbReference>